<keyword evidence="12 16" id="KW-0472">Membrane</keyword>
<dbReference type="EMBL" id="BKCP01009404">
    <property type="protein sequence ID" value="GER50880.1"/>
    <property type="molecule type" value="Genomic_DNA"/>
</dbReference>
<dbReference type="CDD" id="cd16461">
    <property type="entry name" value="RING-H2_EL5-like"/>
    <property type="match status" value="1"/>
</dbReference>
<evidence type="ECO:0000256" key="1">
    <source>
        <dbReference type="ARBA" id="ARBA00000900"/>
    </source>
</evidence>
<comment type="subcellular location">
    <subcellularLocation>
        <location evidence="2">Membrane</location>
        <topology evidence="2">Single-pass membrane protein</topology>
    </subcellularLocation>
</comment>
<dbReference type="AlphaFoldDB" id="A0A5A7QZL5"/>
<comment type="similarity">
    <text evidence="13">Belongs to the RING-type zinc finger family. ATL subfamily.</text>
</comment>
<dbReference type="GO" id="GO:0016020">
    <property type="term" value="C:membrane"/>
    <property type="evidence" value="ECO:0007669"/>
    <property type="project" value="UniProtKB-SubCell"/>
</dbReference>
<evidence type="ECO:0000256" key="8">
    <source>
        <dbReference type="ARBA" id="ARBA00022771"/>
    </source>
</evidence>
<protein>
    <recommendedName>
        <fullName evidence="4">RING-type E3 ubiquitin transferase</fullName>
        <ecNumber evidence="4">2.3.2.27</ecNumber>
    </recommendedName>
</protein>
<evidence type="ECO:0000256" key="4">
    <source>
        <dbReference type="ARBA" id="ARBA00012483"/>
    </source>
</evidence>
<evidence type="ECO:0000259" key="17">
    <source>
        <dbReference type="PROSITE" id="PS50089"/>
    </source>
</evidence>
<dbReference type="FunFam" id="3.30.40.10:FF:000187">
    <property type="entry name" value="E3 ubiquitin-protein ligase ATL6"/>
    <property type="match status" value="1"/>
</dbReference>
<evidence type="ECO:0000256" key="7">
    <source>
        <dbReference type="ARBA" id="ARBA00022723"/>
    </source>
</evidence>
<comment type="catalytic activity">
    <reaction evidence="1">
        <text>S-ubiquitinyl-[E2 ubiquitin-conjugating enzyme]-L-cysteine + [acceptor protein]-L-lysine = [E2 ubiquitin-conjugating enzyme]-L-cysteine + N(6)-ubiquitinyl-[acceptor protein]-L-lysine.</text>
        <dbReference type="EC" id="2.3.2.27"/>
    </reaction>
</comment>
<feature type="compositionally biased region" description="Gly residues" evidence="15">
    <location>
        <begin position="172"/>
        <end position="197"/>
    </location>
</feature>
<evidence type="ECO:0000256" key="11">
    <source>
        <dbReference type="ARBA" id="ARBA00022989"/>
    </source>
</evidence>
<accession>A0A5A7QZL5</accession>
<dbReference type="EC" id="2.3.2.27" evidence="4"/>
<dbReference type="InterPro" id="IPR001841">
    <property type="entry name" value="Znf_RING"/>
</dbReference>
<dbReference type="GO" id="GO:0008270">
    <property type="term" value="F:zinc ion binding"/>
    <property type="evidence" value="ECO:0007669"/>
    <property type="project" value="UniProtKB-KW"/>
</dbReference>
<sequence length="197" mass="20462">MSFNHRTRRLLPDVRPGSTPSPPGPDSGDRSRDDGRTANFDTNMVIILAALLCALICALGINSIVRCVLRCAGAASPAASGDPPPRFGRRGLRKSLLRQIPVEVYAAVDVHGAAAAAFTECPICLGEFTDGEKIRVLPGCRHCFHVNCVDVWLASHTSCPTCRRSVAEEQGDSGGGGEEAGGGGRPTGNGSGGHGDS</sequence>
<comment type="caution">
    <text evidence="18">The sequence shown here is derived from an EMBL/GenBank/DDBJ whole genome shotgun (WGS) entry which is preliminary data.</text>
</comment>
<feature type="transmembrane region" description="Helical" evidence="16">
    <location>
        <begin position="40"/>
        <end position="61"/>
    </location>
</feature>
<keyword evidence="19" id="KW-1185">Reference proteome</keyword>
<evidence type="ECO:0000256" key="2">
    <source>
        <dbReference type="ARBA" id="ARBA00004167"/>
    </source>
</evidence>
<dbReference type="Proteomes" id="UP000325081">
    <property type="component" value="Unassembled WGS sequence"/>
</dbReference>
<keyword evidence="10" id="KW-0862">Zinc</keyword>
<evidence type="ECO:0000256" key="13">
    <source>
        <dbReference type="ARBA" id="ARBA00024209"/>
    </source>
</evidence>
<feature type="domain" description="RING-type" evidence="17">
    <location>
        <begin position="121"/>
        <end position="163"/>
    </location>
</feature>
<evidence type="ECO:0000256" key="5">
    <source>
        <dbReference type="ARBA" id="ARBA00022679"/>
    </source>
</evidence>
<evidence type="ECO:0000256" key="12">
    <source>
        <dbReference type="ARBA" id="ARBA00023136"/>
    </source>
</evidence>
<dbReference type="SUPFAM" id="SSF57850">
    <property type="entry name" value="RING/U-box"/>
    <property type="match status" value="1"/>
</dbReference>
<dbReference type="PANTHER" id="PTHR46905:SF21">
    <property type="entry name" value="RING-TYPE E3 UBIQUITIN TRANSFERASE"/>
    <property type="match status" value="1"/>
</dbReference>
<keyword evidence="6 16" id="KW-0812">Transmembrane</keyword>
<dbReference type="GO" id="GO:0061630">
    <property type="term" value="F:ubiquitin protein ligase activity"/>
    <property type="evidence" value="ECO:0007669"/>
    <property type="project" value="UniProtKB-EC"/>
</dbReference>
<dbReference type="PANTHER" id="PTHR46905">
    <property type="entry name" value="RING-H2 FINGER PROTEIN ATL78"/>
    <property type="match status" value="1"/>
</dbReference>
<dbReference type="Pfam" id="PF13639">
    <property type="entry name" value="zf-RING_2"/>
    <property type="match status" value="1"/>
</dbReference>
<keyword evidence="5" id="KW-0808">Transferase</keyword>
<feature type="region of interest" description="Disordered" evidence="15">
    <location>
        <begin position="165"/>
        <end position="197"/>
    </location>
</feature>
<evidence type="ECO:0000256" key="10">
    <source>
        <dbReference type="ARBA" id="ARBA00022833"/>
    </source>
</evidence>
<evidence type="ECO:0000256" key="15">
    <source>
        <dbReference type="SAM" id="MobiDB-lite"/>
    </source>
</evidence>
<organism evidence="18 19">
    <name type="scientific">Striga asiatica</name>
    <name type="common">Asiatic witchweed</name>
    <name type="synonym">Buchnera asiatica</name>
    <dbReference type="NCBI Taxonomy" id="4170"/>
    <lineage>
        <taxon>Eukaryota</taxon>
        <taxon>Viridiplantae</taxon>
        <taxon>Streptophyta</taxon>
        <taxon>Embryophyta</taxon>
        <taxon>Tracheophyta</taxon>
        <taxon>Spermatophyta</taxon>
        <taxon>Magnoliopsida</taxon>
        <taxon>eudicotyledons</taxon>
        <taxon>Gunneridae</taxon>
        <taxon>Pentapetalae</taxon>
        <taxon>asterids</taxon>
        <taxon>lamiids</taxon>
        <taxon>Lamiales</taxon>
        <taxon>Orobanchaceae</taxon>
        <taxon>Buchnereae</taxon>
        <taxon>Striga</taxon>
    </lineage>
</organism>
<evidence type="ECO:0000256" key="16">
    <source>
        <dbReference type="SAM" id="Phobius"/>
    </source>
</evidence>
<evidence type="ECO:0000256" key="9">
    <source>
        <dbReference type="ARBA" id="ARBA00022786"/>
    </source>
</evidence>
<dbReference type="SMART" id="SM00184">
    <property type="entry name" value="RING"/>
    <property type="match status" value="1"/>
</dbReference>
<keyword evidence="7" id="KW-0479">Metal-binding</keyword>
<keyword evidence="8 14" id="KW-0863">Zinc-finger</keyword>
<name>A0A5A7QZL5_STRAF</name>
<dbReference type="InterPro" id="IPR013083">
    <property type="entry name" value="Znf_RING/FYVE/PHD"/>
</dbReference>
<comment type="pathway">
    <text evidence="3">Protein modification; protein ubiquitination.</text>
</comment>
<evidence type="ECO:0000256" key="3">
    <source>
        <dbReference type="ARBA" id="ARBA00004906"/>
    </source>
</evidence>
<gene>
    <name evidence="18" type="ORF">STAS_28216</name>
</gene>
<dbReference type="OrthoDB" id="8062037at2759"/>
<dbReference type="Gene3D" id="3.30.40.10">
    <property type="entry name" value="Zinc/RING finger domain, C3HC4 (zinc finger)"/>
    <property type="match status" value="1"/>
</dbReference>
<keyword evidence="11 16" id="KW-1133">Transmembrane helix</keyword>
<evidence type="ECO:0000256" key="14">
    <source>
        <dbReference type="PROSITE-ProRule" id="PRU00175"/>
    </source>
</evidence>
<proteinExistence type="inferred from homology"/>
<evidence type="ECO:0000313" key="18">
    <source>
        <dbReference type="EMBL" id="GER50880.1"/>
    </source>
</evidence>
<evidence type="ECO:0000256" key="6">
    <source>
        <dbReference type="ARBA" id="ARBA00022692"/>
    </source>
</evidence>
<feature type="region of interest" description="Disordered" evidence="15">
    <location>
        <begin position="1"/>
        <end position="35"/>
    </location>
</feature>
<keyword evidence="9" id="KW-0833">Ubl conjugation pathway</keyword>
<dbReference type="InterPro" id="IPR044602">
    <property type="entry name" value="ATL10/ATL72-79-like"/>
</dbReference>
<evidence type="ECO:0000313" key="19">
    <source>
        <dbReference type="Proteomes" id="UP000325081"/>
    </source>
</evidence>
<dbReference type="GO" id="GO:0016567">
    <property type="term" value="P:protein ubiquitination"/>
    <property type="evidence" value="ECO:0007669"/>
    <property type="project" value="InterPro"/>
</dbReference>
<reference evidence="19" key="1">
    <citation type="journal article" date="2019" name="Curr. Biol.">
        <title>Genome Sequence of Striga asiatica Provides Insight into the Evolution of Plant Parasitism.</title>
        <authorList>
            <person name="Yoshida S."/>
            <person name="Kim S."/>
            <person name="Wafula E.K."/>
            <person name="Tanskanen J."/>
            <person name="Kim Y.M."/>
            <person name="Honaas L."/>
            <person name="Yang Z."/>
            <person name="Spallek T."/>
            <person name="Conn C.E."/>
            <person name="Ichihashi Y."/>
            <person name="Cheong K."/>
            <person name="Cui S."/>
            <person name="Der J.P."/>
            <person name="Gundlach H."/>
            <person name="Jiao Y."/>
            <person name="Hori C."/>
            <person name="Ishida J.K."/>
            <person name="Kasahara H."/>
            <person name="Kiba T."/>
            <person name="Kim M.S."/>
            <person name="Koo N."/>
            <person name="Laohavisit A."/>
            <person name="Lee Y.H."/>
            <person name="Lumba S."/>
            <person name="McCourt P."/>
            <person name="Mortimer J.C."/>
            <person name="Mutuku J.M."/>
            <person name="Nomura T."/>
            <person name="Sasaki-Sekimoto Y."/>
            <person name="Seto Y."/>
            <person name="Wang Y."/>
            <person name="Wakatake T."/>
            <person name="Sakakibara H."/>
            <person name="Demura T."/>
            <person name="Yamaguchi S."/>
            <person name="Yoneyama K."/>
            <person name="Manabe R.I."/>
            <person name="Nelson D.C."/>
            <person name="Schulman A.H."/>
            <person name="Timko M.P."/>
            <person name="dePamphilis C.W."/>
            <person name="Choi D."/>
            <person name="Shirasu K."/>
        </authorList>
    </citation>
    <scope>NUCLEOTIDE SEQUENCE [LARGE SCALE GENOMIC DNA]</scope>
    <source>
        <strain evidence="19">cv. UVA1</strain>
    </source>
</reference>
<dbReference type="PROSITE" id="PS50089">
    <property type="entry name" value="ZF_RING_2"/>
    <property type="match status" value="1"/>
</dbReference>